<proteinExistence type="predicted"/>
<evidence type="ECO:0000313" key="3">
    <source>
        <dbReference type="Proteomes" id="UP000199626"/>
    </source>
</evidence>
<name>A0A1G6BDZ9_9GAMM</name>
<organism evidence="2 3">
    <name type="scientific">Pseudidiomarina indica</name>
    <dbReference type="NCBI Taxonomy" id="1159017"/>
    <lineage>
        <taxon>Bacteria</taxon>
        <taxon>Pseudomonadati</taxon>
        <taxon>Pseudomonadota</taxon>
        <taxon>Gammaproteobacteria</taxon>
        <taxon>Alteromonadales</taxon>
        <taxon>Idiomarinaceae</taxon>
        <taxon>Pseudidiomarina</taxon>
    </lineage>
</organism>
<gene>
    <name evidence="2" type="ORF">SAMN02927930_00739</name>
</gene>
<evidence type="ECO:0000313" key="2">
    <source>
        <dbReference type="EMBL" id="SDB18895.1"/>
    </source>
</evidence>
<dbReference type="OrthoDB" id="7061905at2"/>
<dbReference type="STRING" id="1159017.SAMN02927930_00739"/>
<dbReference type="Proteomes" id="UP000199626">
    <property type="component" value="Unassembled WGS sequence"/>
</dbReference>
<feature type="transmembrane region" description="Helical" evidence="1">
    <location>
        <begin position="46"/>
        <end position="68"/>
    </location>
</feature>
<dbReference type="InterPro" id="IPR021367">
    <property type="entry name" value="DUF2982"/>
</dbReference>
<dbReference type="RefSeq" id="WP_092591872.1">
    <property type="nucleotide sequence ID" value="NZ_FMXN01000003.1"/>
</dbReference>
<feature type="transmembrane region" description="Helical" evidence="1">
    <location>
        <begin position="20"/>
        <end position="40"/>
    </location>
</feature>
<keyword evidence="1" id="KW-0472">Membrane</keyword>
<keyword evidence="1" id="KW-0812">Transmembrane</keyword>
<dbReference type="Pfam" id="PF11201">
    <property type="entry name" value="DUF2982"/>
    <property type="match status" value="1"/>
</dbReference>
<dbReference type="EMBL" id="FMXN01000003">
    <property type="protein sequence ID" value="SDB18895.1"/>
    <property type="molecule type" value="Genomic_DNA"/>
</dbReference>
<keyword evidence="1" id="KW-1133">Transmembrane helix</keyword>
<evidence type="ECO:0000256" key="1">
    <source>
        <dbReference type="SAM" id="Phobius"/>
    </source>
</evidence>
<keyword evidence="3" id="KW-1185">Reference proteome</keyword>
<reference evidence="3" key="1">
    <citation type="submission" date="2016-10" db="EMBL/GenBank/DDBJ databases">
        <authorList>
            <person name="Varghese N."/>
            <person name="Submissions S."/>
        </authorList>
    </citation>
    <scope>NUCLEOTIDE SEQUENCE [LARGE SCALE GENOMIC DNA]</scope>
    <source>
        <strain evidence="3">CGMCC 1.10824</strain>
    </source>
</reference>
<accession>A0A1G6BDZ9</accession>
<protein>
    <recommendedName>
        <fullName evidence="4">DUF2982 domain-containing protein</fullName>
    </recommendedName>
</protein>
<sequence>MPRPHDDRIVYVHPFTRAYAVFFCCFGVAIFAVTMFLWLTNTALAPAAYGLLWLASAVLFLLGCAKLIEPPISLAITPQEITYLHRRGSWQLRWENILRYGVPTIQQGLGHESLPYLGFRVRDIEPVIIAITPRLAVYLLREQRHLLATALRSEKPHLNDFTPYYEVPDRFLGNSGTTYYGVQAMFAKRCEHFRELLGYDLVLSATTLDRDLEEFIGWLQTLERSRQPVSNGDTESNNE</sequence>
<dbReference type="AlphaFoldDB" id="A0A1G6BDZ9"/>
<evidence type="ECO:0008006" key="4">
    <source>
        <dbReference type="Google" id="ProtNLM"/>
    </source>
</evidence>